<dbReference type="InterPro" id="IPR016101">
    <property type="entry name" value="CO_DH_a-bundle"/>
</dbReference>
<dbReference type="NCBIfam" id="TIGR01702">
    <property type="entry name" value="CO_DH_cata"/>
    <property type="match status" value="1"/>
</dbReference>
<dbReference type="PANTHER" id="PTHR30109:SF4">
    <property type="entry name" value="CARBON MONOXIDE DEHYDROGENASE"/>
    <property type="match status" value="1"/>
</dbReference>
<feature type="region of interest" description="Disordered" evidence="10">
    <location>
        <begin position="1"/>
        <end position="64"/>
    </location>
</feature>
<dbReference type="Gene3D" id="1.20.1270.30">
    <property type="match status" value="1"/>
</dbReference>
<dbReference type="Gene3D" id="3.40.50.2030">
    <property type="match status" value="2"/>
</dbReference>
<keyword evidence="4" id="KW-0533">Nickel</keyword>
<protein>
    <recommendedName>
        <fullName evidence="2">anaerobic carbon-monoxide dehydrogenase</fullName>
        <ecNumber evidence="2">1.2.7.4</ecNumber>
    </recommendedName>
</protein>
<keyword evidence="3" id="KW-0004">4Fe-4S</keyword>
<evidence type="ECO:0000256" key="9">
    <source>
        <dbReference type="ARBA" id="ARBA00048733"/>
    </source>
</evidence>
<dbReference type="InterPro" id="IPR016099">
    <property type="entry name" value="Prismane-like_a/b-sand"/>
</dbReference>
<reference evidence="12" key="1">
    <citation type="submission" date="2019-11" db="EMBL/GenBank/DDBJ databases">
        <title>Genome sequence of Heliorestis convoluta strain HH, an alkaliphilic and minimalistic phototrophic bacterium from a soda lake in Egypt.</title>
        <authorList>
            <person name="Dewey E.D."/>
            <person name="Stokes L.M."/>
            <person name="Burchell B.M."/>
            <person name="Shaffer K.N."/>
            <person name="Huntington A.M."/>
            <person name="Baker J.M."/>
            <person name="Nadendla S."/>
            <person name="Giglio M.G."/>
            <person name="Touchman J.W."/>
            <person name="Blankenship R.E."/>
            <person name="Madigan M.T."/>
            <person name="Sattley W.M."/>
        </authorList>
    </citation>
    <scope>NUCLEOTIDE SEQUENCE [LARGE SCALE GENOMIC DNA]</scope>
    <source>
        <strain evidence="12">HH</strain>
    </source>
</reference>
<dbReference type="Proteomes" id="UP000366051">
    <property type="component" value="Chromosome"/>
</dbReference>
<keyword evidence="7" id="KW-0408">Iron</keyword>
<evidence type="ECO:0000256" key="8">
    <source>
        <dbReference type="ARBA" id="ARBA00023014"/>
    </source>
</evidence>
<keyword evidence="8" id="KW-0411">Iron-sulfur</keyword>
<dbReference type="EC" id="1.2.7.4" evidence="2"/>
<proteinExistence type="predicted"/>
<accession>A0A5Q2N505</accession>
<dbReference type="GO" id="GO:0050418">
    <property type="term" value="F:hydroxylamine reductase activity"/>
    <property type="evidence" value="ECO:0007669"/>
    <property type="project" value="TreeGrafter"/>
</dbReference>
<evidence type="ECO:0000256" key="10">
    <source>
        <dbReference type="SAM" id="MobiDB-lite"/>
    </source>
</evidence>
<feature type="compositionally biased region" description="Basic and acidic residues" evidence="10">
    <location>
        <begin position="42"/>
        <end position="51"/>
    </location>
</feature>
<dbReference type="EMBL" id="CP045875">
    <property type="protein sequence ID" value="QGG49391.1"/>
    <property type="molecule type" value="Genomic_DNA"/>
</dbReference>
<gene>
    <name evidence="11" type="ORF">FTV88_3326</name>
</gene>
<dbReference type="GO" id="GO:0042542">
    <property type="term" value="P:response to hydrogen peroxide"/>
    <property type="evidence" value="ECO:0007669"/>
    <property type="project" value="TreeGrafter"/>
</dbReference>
<dbReference type="GO" id="GO:0006091">
    <property type="term" value="P:generation of precursor metabolites and energy"/>
    <property type="evidence" value="ECO:0007669"/>
    <property type="project" value="InterPro"/>
</dbReference>
<keyword evidence="12" id="KW-1185">Reference proteome</keyword>
<dbReference type="SUPFAM" id="SSF56821">
    <property type="entry name" value="Prismane protein-like"/>
    <property type="match status" value="1"/>
</dbReference>
<comment type="cofactor">
    <cofactor evidence="1">
        <name>[4Fe-4S] cluster</name>
        <dbReference type="ChEBI" id="CHEBI:49883"/>
    </cofactor>
</comment>
<evidence type="ECO:0000256" key="2">
    <source>
        <dbReference type="ARBA" id="ARBA00012819"/>
    </source>
</evidence>
<dbReference type="AlphaFoldDB" id="A0A5Q2N505"/>
<evidence type="ECO:0000313" key="12">
    <source>
        <dbReference type="Proteomes" id="UP000366051"/>
    </source>
</evidence>
<dbReference type="InterPro" id="IPR011254">
    <property type="entry name" value="Prismane-like_sf"/>
</dbReference>
<dbReference type="GO" id="GO:0016151">
    <property type="term" value="F:nickel cation binding"/>
    <property type="evidence" value="ECO:0007669"/>
    <property type="project" value="InterPro"/>
</dbReference>
<evidence type="ECO:0000256" key="1">
    <source>
        <dbReference type="ARBA" id="ARBA00001966"/>
    </source>
</evidence>
<evidence type="ECO:0000256" key="3">
    <source>
        <dbReference type="ARBA" id="ARBA00022485"/>
    </source>
</evidence>
<sequence length="739" mass="81112">MSHDKKYPEQGQPGKAMAPTPTGDYSSRDLQHSTDPTIPGKTIERAPDRHPQSGTNDPTAHQDEHHQVPKFMIDEKVAPPPGDVHRWQREHVAHKDDQSKEGYPLNVILDPAMRVMYKSVHDQGLTNVFDRFTEQEKVRCKFCVEGLSCQLCANGPCRISEKVQRGVCGVDAHVMVARNFMYRHVTIGTAANVYHCHQAARTLKAAALHPESGLKIREPEKLKHWASLAGLDTGKSVNDLAADFANWVIADICRPHYEPSQTTEAFAPSRRKELWRKLDIFPGGANAEVAMAQSMCMTNLNADPIYFLLKSVRLGVANEYQGLLMLNIIQEILMGTQQPTIKKQNMGLLKENRVNIITNGHMPLLAHVLIEEASSDEWQEKARQAGAESLQVLGHVCEGQQLMNYSGIHNLKAFGNQEGEWLSEEYLFATGAVDLWTFDYNCTVPTLPLYAKRYGTKMLSVDPVIRMPDTESLDFRPEIMREQARKALEMAIDAFKARKAEKRQVYIPPYVSEKCMVGFSTESVKAALGGSFKPLIDEIANGNIRGIATIVGCTTARYGQGGSNIFKITQGLIKNNILVLSGGCTSSVMQYGGLTDPAAAAEAGSGLRKVCEALGIPPVLNFGACVDIGKMTLTAKELADALDVDTNMLPLVIGAPEYLEQKAVADACTALALGWMVHVAPVPSITGSDLVVKTLTETTAELGLGKVVVELDAEKTVQIYINEIETKRKALGLSSTQVH</sequence>
<keyword evidence="5" id="KW-0479">Metal-binding</keyword>
<dbReference type="PANTHER" id="PTHR30109">
    <property type="entry name" value="HYDROXYLAMINE REDUCTASE"/>
    <property type="match status" value="1"/>
</dbReference>
<evidence type="ECO:0000256" key="7">
    <source>
        <dbReference type="ARBA" id="ARBA00023004"/>
    </source>
</evidence>
<keyword evidence="6 11" id="KW-0560">Oxidoreductase</keyword>
<comment type="catalytic activity">
    <reaction evidence="9">
        <text>CO + 2 oxidized [2Fe-2S]-[ferredoxin] + H2O = 2 reduced [2Fe-2S]-[ferredoxin] + CO2 + 2 H(+)</text>
        <dbReference type="Rhea" id="RHEA:21040"/>
        <dbReference type="Rhea" id="RHEA-COMP:10000"/>
        <dbReference type="Rhea" id="RHEA-COMP:10001"/>
        <dbReference type="ChEBI" id="CHEBI:15377"/>
        <dbReference type="ChEBI" id="CHEBI:15378"/>
        <dbReference type="ChEBI" id="CHEBI:16526"/>
        <dbReference type="ChEBI" id="CHEBI:17245"/>
        <dbReference type="ChEBI" id="CHEBI:33737"/>
        <dbReference type="ChEBI" id="CHEBI:33738"/>
        <dbReference type="EC" id="1.2.7.4"/>
    </reaction>
</comment>
<organism evidence="11 12">
    <name type="scientific">Heliorestis convoluta</name>
    <dbReference type="NCBI Taxonomy" id="356322"/>
    <lineage>
        <taxon>Bacteria</taxon>
        <taxon>Bacillati</taxon>
        <taxon>Bacillota</taxon>
        <taxon>Clostridia</taxon>
        <taxon>Eubacteriales</taxon>
        <taxon>Heliobacteriaceae</taxon>
        <taxon>Heliorestis</taxon>
    </lineage>
</organism>
<dbReference type="GO" id="GO:0004601">
    <property type="term" value="F:peroxidase activity"/>
    <property type="evidence" value="ECO:0007669"/>
    <property type="project" value="TreeGrafter"/>
</dbReference>
<name>A0A5Q2N505_9FIRM</name>
<evidence type="ECO:0000256" key="6">
    <source>
        <dbReference type="ARBA" id="ARBA00023002"/>
    </source>
</evidence>
<evidence type="ECO:0000313" key="11">
    <source>
        <dbReference type="EMBL" id="QGG49391.1"/>
    </source>
</evidence>
<dbReference type="KEGG" id="hcv:FTV88_3326"/>
<dbReference type="InterPro" id="IPR004137">
    <property type="entry name" value="HCP/CODH"/>
</dbReference>
<dbReference type="GO" id="GO:0051539">
    <property type="term" value="F:4 iron, 4 sulfur cluster binding"/>
    <property type="evidence" value="ECO:0007669"/>
    <property type="project" value="UniProtKB-KW"/>
</dbReference>
<evidence type="ECO:0000256" key="4">
    <source>
        <dbReference type="ARBA" id="ARBA00022596"/>
    </source>
</evidence>
<dbReference type="RefSeq" id="WP_243137199.1">
    <property type="nucleotide sequence ID" value="NZ_CP045875.1"/>
</dbReference>
<dbReference type="InterPro" id="IPR010047">
    <property type="entry name" value="CODH"/>
</dbReference>
<dbReference type="Pfam" id="PF03063">
    <property type="entry name" value="Prismane"/>
    <property type="match status" value="1"/>
</dbReference>
<evidence type="ECO:0000256" key="5">
    <source>
        <dbReference type="ARBA" id="ARBA00022723"/>
    </source>
</evidence>
<dbReference type="GO" id="GO:0043885">
    <property type="term" value="F:anaerobic carbon-monoxide dehydrogenase activity"/>
    <property type="evidence" value="ECO:0007669"/>
    <property type="project" value="UniProtKB-EC"/>
</dbReference>